<evidence type="ECO:0000313" key="3">
    <source>
        <dbReference type="EMBL" id="KYN36163.1"/>
    </source>
</evidence>
<organism evidence="3 4">
    <name type="scientific">Trachymyrmex septentrionalis</name>
    <dbReference type="NCBI Taxonomy" id="34720"/>
    <lineage>
        <taxon>Eukaryota</taxon>
        <taxon>Metazoa</taxon>
        <taxon>Ecdysozoa</taxon>
        <taxon>Arthropoda</taxon>
        <taxon>Hexapoda</taxon>
        <taxon>Insecta</taxon>
        <taxon>Pterygota</taxon>
        <taxon>Neoptera</taxon>
        <taxon>Endopterygota</taxon>
        <taxon>Hymenoptera</taxon>
        <taxon>Apocrita</taxon>
        <taxon>Aculeata</taxon>
        <taxon>Formicoidea</taxon>
        <taxon>Formicidae</taxon>
        <taxon>Myrmicinae</taxon>
        <taxon>Trachymyrmex</taxon>
    </lineage>
</organism>
<evidence type="ECO:0000313" key="4">
    <source>
        <dbReference type="Proteomes" id="UP000078541"/>
    </source>
</evidence>
<dbReference type="InterPro" id="IPR049512">
    <property type="entry name" value="DJR-like_dom"/>
</dbReference>
<name>A0A151JUQ3_9HYME</name>
<dbReference type="Pfam" id="PF26215">
    <property type="entry name" value="HTH_animal"/>
    <property type="match status" value="1"/>
</dbReference>
<feature type="domain" description="Double jelly roll-like" evidence="1">
    <location>
        <begin position="191"/>
        <end position="300"/>
    </location>
</feature>
<dbReference type="AlphaFoldDB" id="A0A151JUQ3"/>
<proteinExistence type="predicted"/>
<accession>A0A151JUQ3</accession>
<evidence type="ECO:0000259" key="2">
    <source>
        <dbReference type="Pfam" id="PF26215"/>
    </source>
</evidence>
<dbReference type="Pfam" id="PF21738">
    <property type="entry name" value="DJR-like_dom"/>
    <property type="match status" value="1"/>
</dbReference>
<sequence>MVNPSKHHKPFFDRYLNYISRHPLCQKNRIILIDRVLSLSYPIYHQENFELLIKILLNNGYPLKLIFSEIKNRLSKKFKQWNDQGNKSTEKSTDNNKELSSIDVAGEFVMIYSSLLHELFQNKDDPEHHMGESSLENLGCSLSRINCFPFENTLSKIKQTLQTSVKPLVQVCRKKQLDHTFNPFTNTTFGSAFEACNLSNGKLYLNSDFHLYDDFNLDFDKKRYAILFDMYARFRKAYYEIDCFETLFNVLSFVEKGPFAIINYSSRQNIKSATVDVRIKFNCKKNMPANTTVYCLIIHEINDSSKSIAISKNRSPCQRLWIC</sequence>
<keyword evidence="4" id="KW-1185">Reference proteome</keyword>
<reference evidence="3 4" key="1">
    <citation type="submission" date="2016-03" db="EMBL/GenBank/DDBJ databases">
        <title>Trachymyrmex septentrionalis WGS genome.</title>
        <authorList>
            <person name="Nygaard S."/>
            <person name="Hu H."/>
            <person name="Boomsma J."/>
            <person name="Zhang G."/>
        </authorList>
    </citation>
    <scope>NUCLEOTIDE SEQUENCE [LARGE SCALE GENOMIC DNA]</scope>
    <source>
        <strain evidence="3">Tsep2-gDNA-1</strain>
        <tissue evidence="3">Whole body</tissue>
    </source>
</reference>
<dbReference type="InterPro" id="IPR058912">
    <property type="entry name" value="HTH_animal"/>
</dbReference>
<gene>
    <name evidence="3" type="ORF">ALC56_09483</name>
</gene>
<evidence type="ECO:0000259" key="1">
    <source>
        <dbReference type="Pfam" id="PF21738"/>
    </source>
</evidence>
<dbReference type="Proteomes" id="UP000078541">
    <property type="component" value="Unassembled WGS sequence"/>
</dbReference>
<dbReference type="EMBL" id="KQ981750">
    <property type="protein sequence ID" value="KYN36163.1"/>
    <property type="molecule type" value="Genomic_DNA"/>
</dbReference>
<dbReference type="PANTHER" id="PTHR36159">
    <property type="entry name" value="PROTEIN CBG23766"/>
    <property type="match status" value="1"/>
</dbReference>
<dbReference type="PANTHER" id="PTHR36159:SF1">
    <property type="entry name" value="RETROVIRUS-RELATED POL POLYPROTEIN FROM TRANSPOSON 412-LIKE PROTEIN"/>
    <property type="match status" value="1"/>
</dbReference>
<protein>
    <submittedName>
        <fullName evidence="3">Uncharacterized protein</fullName>
    </submittedName>
</protein>
<dbReference type="STRING" id="34720.A0A151JUQ3"/>
<feature type="domain" description="Helix-turn-helix" evidence="2">
    <location>
        <begin position="14"/>
        <end position="71"/>
    </location>
</feature>